<accession>A0ABW3JZ76</accession>
<feature type="chain" id="PRO_5046675717" evidence="2">
    <location>
        <begin position="20"/>
        <end position="207"/>
    </location>
</feature>
<evidence type="ECO:0000313" key="4">
    <source>
        <dbReference type="EMBL" id="MFD0998841.1"/>
    </source>
</evidence>
<dbReference type="RefSeq" id="WP_377576202.1">
    <property type="nucleotide sequence ID" value="NZ_JBHTKA010000001.1"/>
</dbReference>
<keyword evidence="1 2" id="KW-0732">Signal</keyword>
<comment type="caution">
    <text evidence="4">The sequence shown here is derived from an EMBL/GenBank/DDBJ whole genome shotgun (WGS) entry which is preliminary data.</text>
</comment>
<organism evidence="4 5">
    <name type="scientific">Ohtaekwangia kribbensis</name>
    <dbReference type="NCBI Taxonomy" id="688913"/>
    <lineage>
        <taxon>Bacteria</taxon>
        <taxon>Pseudomonadati</taxon>
        <taxon>Bacteroidota</taxon>
        <taxon>Cytophagia</taxon>
        <taxon>Cytophagales</taxon>
        <taxon>Fulvivirgaceae</taxon>
        <taxon>Ohtaekwangia</taxon>
    </lineage>
</organism>
<evidence type="ECO:0000256" key="1">
    <source>
        <dbReference type="ARBA" id="ARBA00022729"/>
    </source>
</evidence>
<evidence type="ECO:0000313" key="5">
    <source>
        <dbReference type="Proteomes" id="UP001597112"/>
    </source>
</evidence>
<protein>
    <submittedName>
        <fullName evidence="4">Outer membrane beta-barrel protein</fullName>
    </submittedName>
</protein>
<keyword evidence="5" id="KW-1185">Reference proteome</keyword>
<dbReference type="SUPFAM" id="SSF56925">
    <property type="entry name" value="OMPA-like"/>
    <property type="match status" value="1"/>
</dbReference>
<gene>
    <name evidence="4" type="ORF">ACFQ21_05960</name>
</gene>
<dbReference type="Proteomes" id="UP001597112">
    <property type="component" value="Unassembled WGS sequence"/>
</dbReference>
<dbReference type="EMBL" id="JBHTKA010000001">
    <property type="protein sequence ID" value="MFD0998841.1"/>
    <property type="molecule type" value="Genomic_DNA"/>
</dbReference>
<sequence length="207" mass="23093">MLKLTTCSLLLLFAIPVKAQVDTLNQARKLLYYFNGGIGLYIPTSTHGALSETGFASSFQFQVDYKKHFFSRLYLDQYNIAFLTDYTARDGSSLSIKGKIPSTLIGLDMGYSFRIKKFSPYAYTGAGIAITDIPFLEETSSSGNISLTSRSRSALSFRTGVGIDYKINRFFILYFESQFLSFPITTQVYDGNLNGVSLQIGFKTPLQ</sequence>
<proteinExistence type="predicted"/>
<evidence type="ECO:0000259" key="3">
    <source>
        <dbReference type="Pfam" id="PF13505"/>
    </source>
</evidence>
<feature type="signal peptide" evidence="2">
    <location>
        <begin position="1"/>
        <end position="19"/>
    </location>
</feature>
<dbReference type="InterPro" id="IPR027385">
    <property type="entry name" value="Beta-barrel_OMP"/>
</dbReference>
<evidence type="ECO:0000256" key="2">
    <source>
        <dbReference type="SAM" id="SignalP"/>
    </source>
</evidence>
<dbReference type="Gene3D" id="2.40.160.20">
    <property type="match status" value="1"/>
</dbReference>
<reference evidence="5" key="1">
    <citation type="journal article" date="2019" name="Int. J. Syst. Evol. Microbiol.">
        <title>The Global Catalogue of Microorganisms (GCM) 10K type strain sequencing project: providing services to taxonomists for standard genome sequencing and annotation.</title>
        <authorList>
            <consortium name="The Broad Institute Genomics Platform"/>
            <consortium name="The Broad Institute Genome Sequencing Center for Infectious Disease"/>
            <person name="Wu L."/>
            <person name="Ma J."/>
        </authorList>
    </citation>
    <scope>NUCLEOTIDE SEQUENCE [LARGE SCALE GENOMIC DNA]</scope>
    <source>
        <strain evidence="5">CCUG 58938</strain>
    </source>
</reference>
<name>A0ABW3JZ76_9BACT</name>
<feature type="domain" description="Outer membrane protein beta-barrel" evidence="3">
    <location>
        <begin position="8"/>
        <end position="201"/>
    </location>
</feature>
<dbReference type="Pfam" id="PF13505">
    <property type="entry name" value="OMP_b-brl"/>
    <property type="match status" value="1"/>
</dbReference>
<dbReference type="InterPro" id="IPR011250">
    <property type="entry name" value="OMP/PagP_B-barrel"/>
</dbReference>